<keyword evidence="2" id="KW-0732">Signal</keyword>
<keyword evidence="6" id="KW-0472">Membrane</keyword>
<evidence type="ECO:0000256" key="1">
    <source>
        <dbReference type="ARBA" id="ARBA00005791"/>
    </source>
</evidence>
<accession>A0A0G1T1U1</accession>
<dbReference type="PANTHER" id="PTHR13887:SF14">
    <property type="entry name" value="DISULFIDE BOND FORMATION PROTEIN D"/>
    <property type="match status" value="1"/>
</dbReference>
<dbReference type="Proteomes" id="UP000034879">
    <property type="component" value="Unassembled WGS sequence"/>
</dbReference>
<dbReference type="GO" id="GO:0016491">
    <property type="term" value="F:oxidoreductase activity"/>
    <property type="evidence" value="ECO:0007669"/>
    <property type="project" value="UniProtKB-KW"/>
</dbReference>
<keyword evidence="6" id="KW-1133">Transmembrane helix</keyword>
<feature type="domain" description="Thioredoxin" evidence="7">
    <location>
        <begin position="24"/>
        <end position="193"/>
    </location>
</feature>
<dbReference type="InterPro" id="IPR036249">
    <property type="entry name" value="Thioredoxin-like_sf"/>
</dbReference>
<feature type="transmembrane region" description="Helical" evidence="6">
    <location>
        <begin position="7"/>
        <end position="25"/>
    </location>
</feature>
<reference evidence="8 9" key="1">
    <citation type="journal article" date="2015" name="Nature">
        <title>rRNA introns, odd ribosomes, and small enigmatic genomes across a large radiation of phyla.</title>
        <authorList>
            <person name="Brown C.T."/>
            <person name="Hug L.A."/>
            <person name="Thomas B.C."/>
            <person name="Sharon I."/>
            <person name="Castelle C.J."/>
            <person name="Singh A."/>
            <person name="Wilkins M.J."/>
            <person name="Williams K.H."/>
            <person name="Banfield J.F."/>
        </authorList>
    </citation>
    <scope>NUCLEOTIDE SEQUENCE [LARGE SCALE GENOMIC DNA]</scope>
</reference>
<comment type="similarity">
    <text evidence="1">Belongs to the thioredoxin family. DsbA subfamily.</text>
</comment>
<sequence length="228" mass="24848">MQNDQKPLVGAILIAGAMIAGAILLRGSSAPATPIPSLNGVPATAVTPVSEEDMVLGNPKAEVTLILYEDFQCPWCGKFHNEAEKEVREKYIPKGSVRFVFRDFAFLGTFVEPYDKARDESINAAEAALCAAEQDKFWEYHDYLFEHQNGENEGNFANGNLKAFAKNLGLDSTAFDTCLDSDKYAAAVENSRTQASPYGVRGTPNGFILKNGKIVDTIEGYLTCLPPL</sequence>
<proteinExistence type="inferred from homology"/>
<comment type="caution">
    <text evidence="8">The sequence shown here is derived from an EMBL/GenBank/DDBJ whole genome shotgun (WGS) entry which is preliminary data.</text>
</comment>
<organism evidence="8 9">
    <name type="scientific">Candidatus Nomurabacteria bacterium GW2011_GWB1_47_6</name>
    <dbReference type="NCBI Taxonomy" id="1618749"/>
    <lineage>
        <taxon>Bacteria</taxon>
        <taxon>Candidatus Nomuraibacteriota</taxon>
    </lineage>
</organism>
<dbReference type="PROSITE" id="PS51352">
    <property type="entry name" value="THIOREDOXIN_2"/>
    <property type="match status" value="1"/>
</dbReference>
<evidence type="ECO:0000313" key="9">
    <source>
        <dbReference type="Proteomes" id="UP000034879"/>
    </source>
</evidence>
<dbReference type="InterPro" id="IPR012336">
    <property type="entry name" value="Thioredoxin-like_fold"/>
</dbReference>
<evidence type="ECO:0000313" key="8">
    <source>
        <dbReference type="EMBL" id="KKU75791.1"/>
    </source>
</evidence>
<evidence type="ECO:0000256" key="4">
    <source>
        <dbReference type="ARBA" id="ARBA00023157"/>
    </source>
</evidence>
<keyword evidence="6" id="KW-0812">Transmembrane</keyword>
<dbReference type="Gene3D" id="3.40.30.10">
    <property type="entry name" value="Glutaredoxin"/>
    <property type="match status" value="1"/>
</dbReference>
<dbReference type="Pfam" id="PF13462">
    <property type="entry name" value="Thioredoxin_4"/>
    <property type="match status" value="1"/>
</dbReference>
<evidence type="ECO:0000256" key="3">
    <source>
        <dbReference type="ARBA" id="ARBA00023002"/>
    </source>
</evidence>
<dbReference type="EMBL" id="LCOJ01000004">
    <property type="protein sequence ID" value="KKU75791.1"/>
    <property type="molecule type" value="Genomic_DNA"/>
</dbReference>
<dbReference type="SUPFAM" id="SSF52833">
    <property type="entry name" value="Thioredoxin-like"/>
    <property type="match status" value="1"/>
</dbReference>
<gene>
    <name evidence="8" type="ORF">UY01_C0004G0018</name>
</gene>
<dbReference type="AlphaFoldDB" id="A0A0G1T1U1"/>
<dbReference type="PANTHER" id="PTHR13887">
    <property type="entry name" value="GLUTATHIONE S-TRANSFERASE KAPPA"/>
    <property type="match status" value="1"/>
</dbReference>
<keyword evidence="3" id="KW-0560">Oxidoreductase</keyword>
<evidence type="ECO:0000256" key="2">
    <source>
        <dbReference type="ARBA" id="ARBA00022729"/>
    </source>
</evidence>
<dbReference type="InterPro" id="IPR013766">
    <property type="entry name" value="Thioredoxin_domain"/>
</dbReference>
<evidence type="ECO:0000256" key="5">
    <source>
        <dbReference type="ARBA" id="ARBA00023284"/>
    </source>
</evidence>
<evidence type="ECO:0000256" key="6">
    <source>
        <dbReference type="SAM" id="Phobius"/>
    </source>
</evidence>
<name>A0A0G1T1U1_9BACT</name>
<keyword evidence="4" id="KW-1015">Disulfide bond</keyword>
<evidence type="ECO:0000259" key="7">
    <source>
        <dbReference type="PROSITE" id="PS51352"/>
    </source>
</evidence>
<protein>
    <submittedName>
        <fullName evidence="8">DsbA oxidoreductase</fullName>
    </submittedName>
</protein>
<keyword evidence="5" id="KW-0676">Redox-active center</keyword>